<keyword evidence="5 9" id="KW-0808">Transferase</keyword>
<dbReference type="KEGG" id="mars:A8C75_04745"/>
<evidence type="ECO:0000256" key="7">
    <source>
        <dbReference type="ARBA" id="ARBA00022898"/>
    </source>
</evidence>
<dbReference type="InterPro" id="IPR001917">
    <property type="entry name" value="Aminotrans_II_pyridoxalP_BS"/>
</dbReference>
<dbReference type="InterPro" id="IPR015424">
    <property type="entry name" value="PyrdxlP-dep_Trfase"/>
</dbReference>
<sequence length="404" mass="42908">MSFDQLQAELDQRERDALYRRRRVLDSAQGPEVQVDGKRYLAFCSNDYLGLANHPEVVRALQQGADRYGVGGGASHLVNGHGRAHHALEEALAEFTGRERVLLFSTGYMANLGAINGLLGKADAIFQDRLNHASLLDAGLLSGARFQRYLHNDVASLEQRLAKTTGRRKLVVTDGVFSMDGDLAPLPALASAARAENGWLMVDDAHGFGCIGRGGRGIADHFDLGQDEVPVLVGTLGKAFGTSGAFVAGSSALIETLIQFARTYIYTTSMPPAVACASLASLRLLEAEDWRREHLNALIARFRTGCEQLGLNLMASPTPIQPILIGEADAAMAISAGLEARGIFVGAIRPPTVPVGSARLRVTLSASHTEAQVDELLEALGQVIGAQVIGAQVTSTQAHGALPG</sequence>
<evidence type="ECO:0000256" key="10">
    <source>
        <dbReference type="PIRSR" id="PIRSR604723-51"/>
    </source>
</evidence>
<evidence type="ECO:0000256" key="1">
    <source>
        <dbReference type="ARBA" id="ARBA00001933"/>
    </source>
</evidence>
<evidence type="ECO:0000256" key="4">
    <source>
        <dbReference type="ARBA" id="ARBA00011738"/>
    </source>
</evidence>
<feature type="binding site" evidence="9">
    <location>
        <position position="206"/>
    </location>
    <ligand>
        <name>pyridoxal 5'-phosphate</name>
        <dbReference type="ChEBI" id="CHEBI:597326"/>
    </ligand>
</feature>
<protein>
    <recommendedName>
        <fullName evidence="9">8-amino-7-oxononanoate synthase</fullName>
        <shortName evidence="9">AONS</shortName>
        <ecNumber evidence="9">2.3.1.47</ecNumber>
    </recommendedName>
    <alternativeName>
        <fullName evidence="9">7-keto-8-amino-pelargonic acid synthase</fullName>
        <shortName evidence="9">7-KAP synthase</shortName>
        <shortName evidence="9">KAPA synthase</shortName>
    </alternativeName>
    <alternativeName>
        <fullName evidence="9">8-amino-7-ketopelargonate synthase</fullName>
    </alternativeName>
</protein>
<accession>A0A1A9EVI9</accession>
<evidence type="ECO:0000313" key="13">
    <source>
        <dbReference type="Proteomes" id="UP000078070"/>
    </source>
</evidence>
<proteinExistence type="inferred from homology"/>
<dbReference type="InterPro" id="IPR004723">
    <property type="entry name" value="AONS_Archaea/Proteobacteria"/>
</dbReference>
<feature type="modified residue" description="N6-(pyridoxal phosphate)lysine" evidence="9 10">
    <location>
        <position position="238"/>
    </location>
</feature>
<comment type="cofactor">
    <cofactor evidence="1 9 10">
        <name>pyridoxal 5'-phosphate</name>
        <dbReference type="ChEBI" id="CHEBI:597326"/>
    </cofactor>
</comment>
<dbReference type="EC" id="2.3.1.47" evidence="9"/>
<dbReference type="GO" id="GO:0009102">
    <property type="term" value="P:biotin biosynthetic process"/>
    <property type="evidence" value="ECO:0007669"/>
    <property type="project" value="UniProtKB-UniRule"/>
</dbReference>
<dbReference type="InterPro" id="IPR015422">
    <property type="entry name" value="PyrdxlP-dep_Trfase_small"/>
</dbReference>
<gene>
    <name evidence="9" type="primary">bioF</name>
    <name evidence="12" type="ORF">A8C75_04745</name>
</gene>
<feature type="binding site" evidence="9">
    <location>
        <position position="352"/>
    </location>
    <ligand>
        <name>substrate</name>
    </ligand>
</feature>
<evidence type="ECO:0000256" key="9">
    <source>
        <dbReference type="HAMAP-Rule" id="MF_01693"/>
    </source>
</evidence>
<dbReference type="Proteomes" id="UP000078070">
    <property type="component" value="Chromosome"/>
</dbReference>
<dbReference type="Gene3D" id="3.90.1150.10">
    <property type="entry name" value="Aspartate Aminotransferase, domain 1"/>
    <property type="match status" value="1"/>
</dbReference>
<dbReference type="AlphaFoldDB" id="A0A1A9EVI9"/>
<dbReference type="RefSeq" id="WP_067378849.1">
    <property type="nucleotide sequence ID" value="NZ_CP015839.1"/>
</dbReference>
<dbReference type="NCBIfam" id="TIGR00858">
    <property type="entry name" value="bioF"/>
    <property type="match status" value="1"/>
</dbReference>
<dbReference type="PANTHER" id="PTHR13693">
    <property type="entry name" value="CLASS II AMINOTRANSFERASE/8-AMINO-7-OXONONANOATE SYNTHASE"/>
    <property type="match status" value="1"/>
</dbReference>
<keyword evidence="7 9" id="KW-0663">Pyridoxal phosphate</keyword>
<dbReference type="InterPro" id="IPR015421">
    <property type="entry name" value="PyrdxlP-dep_Trfase_major"/>
</dbReference>
<dbReference type="Pfam" id="PF00155">
    <property type="entry name" value="Aminotran_1_2"/>
    <property type="match status" value="1"/>
</dbReference>
<dbReference type="OrthoDB" id="9807157at2"/>
<feature type="domain" description="Aminotransferase class I/classII large" evidence="11">
    <location>
        <begin position="40"/>
        <end position="380"/>
    </location>
</feature>
<comment type="subunit">
    <text evidence="4 9">Homodimer.</text>
</comment>
<feature type="binding site" evidence="9">
    <location>
        <position position="20"/>
    </location>
    <ligand>
        <name>substrate</name>
    </ligand>
</feature>
<dbReference type="Gene3D" id="3.40.640.10">
    <property type="entry name" value="Type I PLP-dependent aspartate aminotransferase-like (Major domain)"/>
    <property type="match status" value="1"/>
</dbReference>
<feature type="binding site" evidence="9">
    <location>
        <position position="132"/>
    </location>
    <ligand>
        <name>substrate</name>
    </ligand>
</feature>
<dbReference type="InterPro" id="IPR050087">
    <property type="entry name" value="AON_synthase_class-II"/>
</dbReference>
<evidence type="ECO:0000259" key="11">
    <source>
        <dbReference type="Pfam" id="PF00155"/>
    </source>
</evidence>
<reference evidence="13" key="1">
    <citation type="submission" date="2016-05" db="EMBL/GenBank/DDBJ databases">
        <authorList>
            <person name="Baek K."/>
            <person name="Yang S.-J."/>
        </authorList>
    </citation>
    <scope>NUCLEOTIDE SEQUENCE [LARGE SCALE GENOMIC DNA]</scope>
    <source>
        <strain evidence="13">ST58-10</strain>
    </source>
</reference>
<comment type="catalytic activity">
    <reaction evidence="8 9">
        <text>6-carboxyhexanoyl-[ACP] + L-alanine + H(+) = (8S)-8-amino-7-oxononanoate + holo-[ACP] + CO2</text>
        <dbReference type="Rhea" id="RHEA:42288"/>
        <dbReference type="Rhea" id="RHEA-COMP:9685"/>
        <dbReference type="Rhea" id="RHEA-COMP:9955"/>
        <dbReference type="ChEBI" id="CHEBI:15378"/>
        <dbReference type="ChEBI" id="CHEBI:16526"/>
        <dbReference type="ChEBI" id="CHEBI:57972"/>
        <dbReference type="ChEBI" id="CHEBI:64479"/>
        <dbReference type="ChEBI" id="CHEBI:78846"/>
        <dbReference type="ChEBI" id="CHEBI:149468"/>
        <dbReference type="EC" id="2.3.1.47"/>
    </reaction>
</comment>
<evidence type="ECO:0000313" key="12">
    <source>
        <dbReference type="EMBL" id="ANG61857.1"/>
    </source>
</evidence>
<comment type="function">
    <text evidence="9">Catalyzes the decarboxylative condensation of pimeloyl-[acyl-carrier protein] and L-alanine to produce 8-amino-7-oxononanoate (AON), [acyl-carrier protein], and carbon dioxide.</text>
</comment>
<dbReference type="SUPFAM" id="SSF53383">
    <property type="entry name" value="PLP-dependent transferases"/>
    <property type="match status" value="1"/>
</dbReference>
<dbReference type="EMBL" id="CP015839">
    <property type="protein sequence ID" value="ANG61857.1"/>
    <property type="molecule type" value="Genomic_DNA"/>
</dbReference>
<name>A0A1A9EVI9_9GAMM</name>
<organism evidence="12 13">
    <name type="scientific">Marinobacterium aestuarii</name>
    <dbReference type="NCBI Taxonomy" id="1821621"/>
    <lineage>
        <taxon>Bacteria</taxon>
        <taxon>Pseudomonadati</taxon>
        <taxon>Pseudomonadota</taxon>
        <taxon>Gammaproteobacteria</taxon>
        <taxon>Oceanospirillales</taxon>
        <taxon>Oceanospirillaceae</taxon>
        <taxon>Marinobacterium</taxon>
    </lineage>
</organism>
<feature type="binding site" evidence="9">
    <location>
        <begin position="107"/>
        <end position="108"/>
    </location>
    <ligand>
        <name>pyridoxal 5'-phosphate</name>
        <dbReference type="ChEBI" id="CHEBI:597326"/>
    </ligand>
</feature>
<dbReference type="InterPro" id="IPR004839">
    <property type="entry name" value="Aminotransferase_I/II_large"/>
</dbReference>
<dbReference type="UniPathway" id="UPA00078"/>
<evidence type="ECO:0000256" key="3">
    <source>
        <dbReference type="ARBA" id="ARBA00010008"/>
    </source>
</evidence>
<comment type="similarity">
    <text evidence="3 9">Belongs to the class-II pyridoxal-phosphate-dependent aminotransferase family. BioF subfamily.</text>
</comment>
<feature type="binding site" evidence="9">
    <location>
        <position position="235"/>
    </location>
    <ligand>
        <name>pyridoxal 5'-phosphate</name>
        <dbReference type="ChEBI" id="CHEBI:597326"/>
    </ligand>
</feature>
<dbReference type="STRING" id="1821621.A8C75_04745"/>
<dbReference type="PROSITE" id="PS00599">
    <property type="entry name" value="AA_TRANSFER_CLASS_2"/>
    <property type="match status" value="1"/>
</dbReference>
<dbReference type="InterPro" id="IPR022834">
    <property type="entry name" value="AONS_Proteobacteria"/>
</dbReference>
<evidence type="ECO:0000256" key="2">
    <source>
        <dbReference type="ARBA" id="ARBA00004746"/>
    </source>
</evidence>
<keyword evidence="6 9" id="KW-0093">Biotin biosynthesis</keyword>
<evidence type="ECO:0000256" key="5">
    <source>
        <dbReference type="ARBA" id="ARBA00022679"/>
    </source>
</evidence>
<dbReference type="CDD" id="cd06454">
    <property type="entry name" value="KBL_like"/>
    <property type="match status" value="1"/>
</dbReference>
<keyword evidence="13" id="KW-1185">Reference proteome</keyword>
<evidence type="ECO:0000256" key="6">
    <source>
        <dbReference type="ARBA" id="ARBA00022756"/>
    </source>
</evidence>
<dbReference type="GO" id="GO:0030170">
    <property type="term" value="F:pyridoxal phosphate binding"/>
    <property type="evidence" value="ECO:0007669"/>
    <property type="project" value="UniProtKB-UniRule"/>
</dbReference>
<comment type="pathway">
    <text evidence="2 9">Cofactor biosynthesis; biotin biosynthesis.</text>
</comment>
<evidence type="ECO:0000256" key="8">
    <source>
        <dbReference type="ARBA" id="ARBA00047715"/>
    </source>
</evidence>
<dbReference type="HAMAP" id="MF_01693">
    <property type="entry name" value="BioF_aminotrans_2"/>
    <property type="match status" value="1"/>
</dbReference>
<feature type="binding site" evidence="9">
    <location>
        <position position="178"/>
    </location>
    <ligand>
        <name>pyridoxal 5'-phosphate</name>
        <dbReference type="ChEBI" id="CHEBI:597326"/>
    </ligand>
</feature>
<reference evidence="12 13" key="2">
    <citation type="journal article" date="2018" name="Int. J. Syst. Evol. Microbiol.">
        <title>Marinobacterium aestuarii sp. nov., a benzene-degrading marine bacterium isolated from estuary sediment.</title>
        <authorList>
            <person name="Bae S.S."/>
            <person name="Jung J."/>
            <person name="Chung D."/>
            <person name="Baek K."/>
        </authorList>
    </citation>
    <scope>NUCLEOTIDE SEQUENCE [LARGE SCALE GENOMIC DNA]</scope>
    <source>
        <strain evidence="12 13">ST58-10</strain>
    </source>
</reference>
<dbReference type="GO" id="GO:0008710">
    <property type="term" value="F:8-amino-7-oxononanoate synthase activity"/>
    <property type="evidence" value="ECO:0007669"/>
    <property type="project" value="UniProtKB-UniRule"/>
</dbReference>
<dbReference type="PANTHER" id="PTHR13693:SF100">
    <property type="entry name" value="8-AMINO-7-OXONONANOATE SYNTHASE"/>
    <property type="match status" value="1"/>
</dbReference>